<evidence type="ECO:0000313" key="3">
    <source>
        <dbReference type="Proteomes" id="UP000008641"/>
    </source>
</evidence>
<keyword evidence="3" id="KW-1185">Reference proteome</keyword>
<accession>F0NYV1</accession>
<dbReference type="PROSITE" id="PS51257">
    <property type="entry name" value="PROKAR_LIPOPROTEIN"/>
    <property type="match status" value="1"/>
</dbReference>
<gene>
    <name evidence="2" type="ordered locus">Weevi_0434</name>
</gene>
<proteinExistence type="predicted"/>
<feature type="signal peptide" evidence="1">
    <location>
        <begin position="1"/>
        <end position="22"/>
    </location>
</feature>
<keyword evidence="1" id="KW-0732">Signal</keyword>
<evidence type="ECO:0000313" key="2">
    <source>
        <dbReference type="EMBL" id="ADX67153.1"/>
    </source>
</evidence>
<reference evidence="2 3" key="1">
    <citation type="journal article" date="2011" name="Stand. Genomic Sci.">
        <title>Complete genome sequence of Weeksella virosa type strain (9751).</title>
        <authorList>
            <person name="Lang E."/>
            <person name="Teshima H."/>
            <person name="Lucas S."/>
            <person name="Lapidus A."/>
            <person name="Hammon N."/>
            <person name="Deshpande S."/>
            <person name="Nolan M."/>
            <person name="Cheng J.F."/>
            <person name="Pitluck S."/>
            <person name="Liolios K."/>
            <person name="Pagani I."/>
            <person name="Mikhailova N."/>
            <person name="Ivanova N."/>
            <person name="Mavromatis K."/>
            <person name="Pati A."/>
            <person name="Tapia R."/>
            <person name="Han C."/>
            <person name="Goodwin L."/>
            <person name="Chen A."/>
            <person name="Palaniappan K."/>
            <person name="Land M."/>
            <person name="Hauser L."/>
            <person name="Chang Y.J."/>
            <person name="Jeffries C.D."/>
            <person name="Brambilla E.M."/>
            <person name="Kopitz M."/>
            <person name="Rohde M."/>
            <person name="Goker M."/>
            <person name="Tindall B.J."/>
            <person name="Detter J.C."/>
            <person name="Woyke T."/>
            <person name="Bristow J."/>
            <person name="Eisen J.A."/>
            <person name="Markowitz V."/>
            <person name="Hugenholtz P."/>
            <person name="Klenk H.P."/>
            <person name="Kyrpides N.C."/>
        </authorList>
    </citation>
    <scope>NUCLEOTIDE SEQUENCE [LARGE SCALE GENOMIC DNA]</scope>
    <source>
        <strain evidence="3">ATCC 43766 / DSM 16922 / JCM 21250 / NBRC 16016 / NCTC 11634 / CL345/78</strain>
    </source>
</reference>
<organism evidence="2 3">
    <name type="scientific">Weeksella virosa (strain ATCC 43766 / DSM 16922 / JCM 21250 / CCUG 30538 / CDC 9751 / IAM 14551 / NBRC 16016 / NCTC 11634 / CL345/78)</name>
    <dbReference type="NCBI Taxonomy" id="865938"/>
    <lineage>
        <taxon>Bacteria</taxon>
        <taxon>Pseudomonadati</taxon>
        <taxon>Bacteroidota</taxon>
        <taxon>Flavobacteriia</taxon>
        <taxon>Flavobacteriales</taxon>
        <taxon>Weeksellaceae</taxon>
        <taxon>Weeksella</taxon>
    </lineage>
</organism>
<dbReference type="EMBL" id="CP002455">
    <property type="protein sequence ID" value="ADX67153.1"/>
    <property type="molecule type" value="Genomic_DNA"/>
</dbReference>
<dbReference type="KEGG" id="wvi:Weevi_0434"/>
<reference evidence="3" key="2">
    <citation type="journal article" date="2011" name="Stand. Genomic Sci.">
        <title>Complete genome sequence of Weeksella virosa type strain (9751T).</title>
        <authorList>
            <person name="Lang E."/>
            <person name="Teshima H."/>
            <person name="Lucas S."/>
            <person name="Lapidus A."/>
            <person name="Hammon N."/>
            <person name="Deshpande S."/>
            <person name="Nolan M."/>
            <person name="Cheng J."/>
            <person name="Pitluck S."/>
            <person name="Liolios K."/>
            <person name="Pagani I."/>
            <person name="Mikhailova N."/>
            <person name="Ivanova N."/>
            <person name="Mavromatis K."/>
            <person name="Pati A."/>
            <person name="Tapia R."/>
            <person name="Han C."/>
            <person name="Goodwin L."/>
            <person name="Chen A."/>
            <person name="Palaniappan K."/>
            <person name="Land M."/>
            <person name="Hauser L."/>
            <person name="Chang Y."/>
            <person name="Jeffries C."/>
            <person name="Brambilla E."/>
            <person name="Kopitz M."/>
            <person name="Rohde M."/>
            <person name="Goker M."/>
            <person name="Tindall B."/>
            <person name="Detter J."/>
            <person name="Woyke T."/>
            <person name="Bristow J."/>
            <person name="Eisen J."/>
            <person name="Markowitz V."/>
            <person name="Hugenholtz P."/>
            <person name="Klenk H."/>
            <person name="Kyrpides N."/>
        </authorList>
    </citation>
    <scope>NUCLEOTIDE SEQUENCE [LARGE SCALE GENOMIC DNA]</scope>
    <source>
        <strain evidence="3">ATCC 43766 / DSM 16922 / JCM 21250 / NBRC 16016 / NCTC 11634 / CL345/78</strain>
    </source>
</reference>
<sequence>MKKFILKGGLIIALASSSIFYACNNDDDTVEQTAELQGKNHL</sequence>
<feature type="chain" id="PRO_5003256317" evidence="1">
    <location>
        <begin position="23"/>
        <end position="42"/>
    </location>
</feature>
<evidence type="ECO:0000256" key="1">
    <source>
        <dbReference type="SAM" id="SignalP"/>
    </source>
</evidence>
<dbReference type="AlphaFoldDB" id="F0NYV1"/>
<protein>
    <submittedName>
        <fullName evidence="2">Lipoprotein</fullName>
    </submittedName>
</protein>
<dbReference type="Proteomes" id="UP000008641">
    <property type="component" value="Chromosome"/>
</dbReference>
<keyword evidence="2" id="KW-0449">Lipoprotein</keyword>
<dbReference type="HOGENOM" id="CLU_3259781_0_0_10"/>
<name>F0NYV1_WEEVC</name>
<dbReference type="RefSeq" id="WP_013597545.1">
    <property type="nucleotide sequence ID" value="NC_015144.1"/>
</dbReference>